<dbReference type="PROSITE" id="PS51257">
    <property type="entry name" value="PROKAR_LIPOPROTEIN"/>
    <property type="match status" value="1"/>
</dbReference>
<dbReference type="GeneID" id="96284182"/>
<comment type="caution">
    <text evidence="3">The sequence shown here is derived from an EMBL/GenBank/DDBJ whole genome shotgun (WGS) entry which is preliminary data.</text>
</comment>
<keyword evidence="4" id="KW-1185">Reference proteome</keyword>
<accession>A0A640URM9</accession>
<dbReference type="AlphaFoldDB" id="A0A640URM9"/>
<gene>
    <name evidence="3" type="ORF">Stube_30720</name>
</gene>
<dbReference type="Proteomes" id="UP000431826">
    <property type="component" value="Unassembled WGS sequence"/>
</dbReference>
<feature type="chain" id="PRO_5039055994" description="Secreted protein" evidence="2">
    <location>
        <begin position="28"/>
        <end position="278"/>
    </location>
</feature>
<dbReference type="OrthoDB" id="4332164at2"/>
<evidence type="ECO:0000256" key="1">
    <source>
        <dbReference type="SAM" id="MobiDB-lite"/>
    </source>
</evidence>
<keyword evidence="2" id="KW-0732">Signal</keyword>
<evidence type="ECO:0000313" key="3">
    <source>
        <dbReference type="EMBL" id="GFE38399.1"/>
    </source>
</evidence>
<feature type="compositionally biased region" description="Low complexity" evidence="1">
    <location>
        <begin position="86"/>
        <end position="96"/>
    </location>
</feature>
<name>A0A640URM9_9ACTN</name>
<reference evidence="3 4" key="1">
    <citation type="submission" date="2019-12" db="EMBL/GenBank/DDBJ databases">
        <title>Whole genome shotgun sequence of Streptomyces tubercidicus NBRC 13090.</title>
        <authorList>
            <person name="Ichikawa N."/>
            <person name="Kimura A."/>
            <person name="Kitahashi Y."/>
            <person name="Komaki H."/>
            <person name="Tamura T."/>
        </authorList>
    </citation>
    <scope>NUCLEOTIDE SEQUENCE [LARGE SCALE GENOMIC DNA]</scope>
    <source>
        <strain evidence="3 4">NBRC 13090</strain>
    </source>
</reference>
<organism evidence="3 4">
    <name type="scientific">Streptomyces tubercidicus</name>
    <dbReference type="NCBI Taxonomy" id="47759"/>
    <lineage>
        <taxon>Bacteria</taxon>
        <taxon>Bacillati</taxon>
        <taxon>Actinomycetota</taxon>
        <taxon>Actinomycetes</taxon>
        <taxon>Kitasatosporales</taxon>
        <taxon>Streptomycetaceae</taxon>
        <taxon>Streptomyces</taxon>
    </lineage>
</organism>
<evidence type="ECO:0000313" key="4">
    <source>
        <dbReference type="Proteomes" id="UP000431826"/>
    </source>
</evidence>
<feature type="compositionally biased region" description="Low complexity" evidence="1">
    <location>
        <begin position="105"/>
        <end position="130"/>
    </location>
</feature>
<feature type="region of interest" description="Disordered" evidence="1">
    <location>
        <begin position="30"/>
        <end position="186"/>
    </location>
</feature>
<evidence type="ECO:0008006" key="5">
    <source>
        <dbReference type="Google" id="ProtNLM"/>
    </source>
</evidence>
<feature type="compositionally biased region" description="Pro residues" evidence="1">
    <location>
        <begin position="152"/>
        <end position="172"/>
    </location>
</feature>
<feature type="signal peptide" evidence="2">
    <location>
        <begin position="1"/>
        <end position="27"/>
    </location>
</feature>
<feature type="compositionally biased region" description="Low complexity" evidence="1">
    <location>
        <begin position="30"/>
        <end position="43"/>
    </location>
</feature>
<evidence type="ECO:0000256" key="2">
    <source>
        <dbReference type="SAM" id="SignalP"/>
    </source>
</evidence>
<feature type="compositionally biased region" description="Basic and acidic residues" evidence="1">
    <location>
        <begin position="52"/>
        <end position="77"/>
    </location>
</feature>
<dbReference type="EMBL" id="BLIR01000001">
    <property type="protein sequence ID" value="GFE38399.1"/>
    <property type="molecule type" value="Genomic_DNA"/>
</dbReference>
<proteinExistence type="predicted"/>
<dbReference type="RefSeq" id="WP_159744208.1">
    <property type="nucleotide sequence ID" value="NZ_BLIR01000001.1"/>
</dbReference>
<protein>
    <recommendedName>
        <fullName evidence="5">Secreted protein</fullName>
    </recommendedName>
</protein>
<sequence>MRRTTTVAAASAAALCLGALLTGCGSATGTGHAAVGAAGPADGRVPTGAVPPDERVELTPLDGDRGRGRHGDGRDGSDSSGGGTRTGQDGSGASADSGERDTGDGSRAPGSPGPSSGARHGSSAPATGAHSGHGGGTTPPATPGPSNSPSRPGTPTPPHGSPAPKPPSPTLPTGPDTPDGLLIGVPGRSDTGVRWCERVTLEFLNTGDRPVTRGTVTFGTHIIGGLGIDWATIPSTHKLPLPLAPGKKKTGGWRVCVDGWRVPAGMHIDTQDVAFTWK</sequence>